<dbReference type="OrthoDB" id="2013972at2759"/>
<comment type="caution">
    <text evidence="1">The sequence shown here is derived from an EMBL/GenBank/DDBJ whole genome shotgun (WGS) entry which is preliminary data.</text>
</comment>
<evidence type="ECO:0000313" key="1">
    <source>
        <dbReference type="EMBL" id="KAB5593726.1"/>
    </source>
</evidence>
<reference evidence="1 2" key="1">
    <citation type="journal article" date="2019" name="Fungal Biol. Biotechnol.">
        <title>Draft genome sequence of fastidious pathogen Ceratobasidium theobromae, which causes vascular-streak dieback in Theobroma cacao.</title>
        <authorList>
            <person name="Ali S.S."/>
            <person name="Asman A."/>
            <person name="Shao J."/>
            <person name="Firmansyah A.P."/>
            <person name="Susilo A.W."/>
            <person name="Rosmana A."/>
            <person name="McMahon P."/>
            <person name="Junaid M."/>
            <person name="Guest D."/>
            <person name="Kheng T.Y."/>
            <person name="Meinhardt L.W."/>
            <person name="Bailey B.A."/>
        </authorList>
    </citation>
    <scope>NUCLEOTIDE SEQUENCE [LARGE SCALE GENOMIC DNA]</scope>
    <source>
        <strain evidence="1 2">CT2</strain>
    </source>
</reference>
<dbReference type="Proteomes" id="UP000383932">
    <property type="component" value="Unassembled WGS sequence"/>
</dbReference>
<sequence>MVDARDDPPTPLPLSPTLVPIPHAEYAEYYFQRYGRQFPRHRLPHNLRNTPDSLQLPSVLPVDAAEMERRVVQHNLVSLALHQHWFGPFRQHLTPPNNKVVLDIGSASGKWIEEVSEEPYQDVRFHGVEIVPLSPTEQTTHTFFEVYDFQQERIRQADASVDIIHARFQNFHILDWSAFVKDVARALKPGGLFMSGELDIALESPDGEPLNAPATNQFYGQIQRLMRERGYTPDIGSLIPGLLQDISDPQGVTLFTNVGSDVVTIPMNRNNPIVEQRELSTLAMECLDRLAISLRAFGLSTGQPQIEVDGIITGHRRELRRINAQMKYRITWAERR</sequence>
<accession>A0A5N5QRD0</accession>
<dbReference type="EMBL" id="SSOP01000031">
    <property type="protein sequence ID" value="KAB5593726.1"/>
    <property type="molecule type" value="Genomic_DNA"/>
</dbReference>
<dbReference type="Gene3D" id="3.40.50.150">
    <property type="entry name" value="Vaccinia Virus protein VP39"/>
    <property type="match status" value="1"/>
</dbReference>
<dbReference type="GO" id="GO:0008168">
    <property type="term" value="F:methyltransferase activity"/>
    <property type="evidence" value="ECO:0007669"/>
    <property type="project" value="UniProtKB-KW"/>
</dbReference>
<organism evidence="1 2">
    <name type="scientific">Ceratobasidium theobromae</name>
    <dbReference type="NCBI Taxonomy" id="1582974"/>
    <lineage>
        <taxon>Eukaryota</taxon>
        <taxon>Fungi</taxon>
        <taxon>Dikarya</taxon>
        <taxon>Basidiomycota</taxon>
        <taxon>Agaricomycotina</taxon>
        <taxon>Agaricomycetes</taxon>
        <taxon>Cantharellales</taxon>
        <taxon>Ceratobasidiaceae</taxon>
        <taxon>Ceratobasidium</taxon>
    </lineage>
</organism>
<dbReference type="InterPro" id="IPR029063">
    <property type="entry name" value="SAM-dependent_MTases_sf"/>
</dbReference>
<keyword evidence="1" id="KW-0808">Transferase</keyword>
<keyword evidence="1" id="KW-0489">Methyltransferase</keyword>
<dbReference type="Pfam" id="PF13489">
    <property type="entry name" value="Methyltransf_23"/>
    <property type="match status" value="1"/>
</dbReference>
<gene>
    <name evidence="1" type="ORF">CTheo_2806</name>
</gene>
<proteinExistence type="predicted"/>
<evidence type="ECO:0000313" key="2">
    <source>
        <dbReference type="Proteomes" id="UP000383932"/>
    </source>
</evidence>
<dbReference type="SUPFAM" id="SSF53335">
    <property type="entry name" value="S-adenosyl-L-methionine-dependent methyltransferases"/>
    <property type="match status" value="1"/>
</dbReference>
<keyword evidence="2" id="KW-1185">Reference proteome</keyword>
<dbReference type="AlphaFoldDB" id="A0A5N5QRD0"/>
<name>A0A5N5QRD0_9AGAM</name>
<dbReference type="CDD" id="cd02440">
    <property type="entry name" value="AdoMet_MTases"/>
    <property type="match status" value="1"/>
</dbReference>
<dbReference type="GO" id="GO:0032259">
    <property type="term" value="P:methylation"/>
    <property type="evidence" value="ECO:0007669"/>
    <property type="project" value="UniProtKB-KW"/>
</dbReference>
<protein>
    <submittedName>
        <fullName evidence="1">Methyltransferase domain containing protein</fullName>
    </submittedName>
</protein>